<name>A0A6P7H7M8_DIAVI</name>
<evidence type="ECO:0000313" key="6">
    <source>
        <dbReference type="RefSeq" id="XP_028153718.1"/>
    </source>
</evidence>
<evidence type="ECO:0000259" key="5">
    <source>
        <dbReference type="PROSITE" id="PS50016"/>
    </source>
</evidence>
<dbReference type="SUPFAM" id="SSF57903">
    <property type="entry name" value="FYVE/PHD zinc finger"/>
    <property type="match status" value="1"/>
</dbReference>
<evidence type="ECO:0000256" key="4">
    <source>
        <dbReference type="PROSITE-ProRule" id="PRU00146"/>
    </source>
</evidence>
<keyword evidence="1" id="KW-0479">Metal-binding</keyword>
<dbReference type="GO" id="GO:0008270">
    <property type="term" value="F:zinc ion binding"/>
    <property type="evidence" value="ECO:0007669"/>
    <property type="project" value="UniProtKB-KW"/>
</dbReference>
<dbReference type="RefSeq" id="XP_028153718.1">
    <property type="nucleotide sequence ID" value="XM_028297917.1"/>
</dbReference>
<accession>A0A6P7H7M8</accession>
<dbReference type="SMART" id="SM00249">
    <property type="entry name" value="PHD"/>
    <property type="match status" value="1"/>
</dbReference>
<sequence>MASTCTHCNDNFIVNTKRIKCKLCENLYHYHCVTVKDAVIKAVNDSPNVFWFCDVCVISLEERIKIISYIKSVETKTESLIEDTKRVMEAVKVDSDQKKKASYSAVVSRGQSSLIIKPKINQTSKETKNEVAQKIKPADISVAVSKIKPVSQGSLLIEC</sequence>
<dbReference type="InterPro" id="IPR011011">
    <property type="entry name" value="Znf_FYVE_PHD"/>
</dbReference>
<dbReference type="CDD" id="cd15489">
    <property type="entry name" value="PHD_SF"/>
    <property type="match status" value="1"/>
</dbReference>
<gene>
    <name evidence="6" type="primary">LOC114347181</name>
</gene>
<dbReference type="PROSITE" id="PS50016">
    <property type="entry name" value="ZF_PHD_2"/>
    <property type="match status" value="1"/>
</dbReference>
<dbReference type="InParanoid" id="A0A6P7H7M8"/>
<dbReference type="InterPro" id="IPR001965">
    <property type="entry name" value="Znf_PHD"/>
</dbReference>
<feature type="domain" description="PHD-type" evidence="5">
    <location>
        <begin position="2"/>
        <end position="59"/>
    </location>
</feature>
<dbReference type="InterPro" id="IPR019787">
    <property type="entry name" value="Znf_PHD-finger"/>
</dbReference>
<evidence type="ECO:0000256" key="3">
    <source>
        <dbReference type="ARBA" id="ARBA00022833"/>
    </source>
</evidence>
<organism evidence="6">
    <name type="scientific">Diabrotica virgifera virgifera</name>
    <name type="common">western corn rootworm</name>
    <dbReference type="NCBI Taxonomy" id="50390"/>
    <lineage>
        <taxon>Eukaryota</taxon>
        <taxon>Metazoa</taxon>
        <taxon>Ecdysozoa</taxon>
        <taxon>Arthropoda</taxon>
        <taxon>Hexapoda</taxon>
        <taxon>Insecta</taxon>
        <taxon>Pterygota</taxon>
        <taxon>Neoptera</taxon>
        <taxon>Endopterygota</taxon>
        <taxon>Coleoptera</taxon>
        <taxon>Polyphaga</taxon>
        <taxon>Cucujiformia</taxon>
        <taxon>Chrysomeloidea</taxon>
        <taxon>Chrysomelidae</taxon>
        <taxon>Galerucinae</taxon>
        <taxon>Diabroticina</taxon>
        <taxon>Diabroticites</taxon>
        <taxon>Diabrotica</taxon>
    </lineage>
</organism>
<dbReference type="InterPro" id="IPR013083">
    <property type="entry name" value="Znf_RING/FYVE/PHD"/>
</dbReference>
<dbReference type="PROSITE" id="PS01359">
    <property type="entry name" value="ZF_PHD_1"/>
    <property type="match status" value="1"/>
</dbReference>
<reference evidence="6" key="1">
    <citation type="submission" date="2025-08" db="UniProtKB">
        <authorList>
            <consortium name="RefSeq"/>
        </authorList>
    </citation>
    <scope>IDENTIFICATION</scope>
    <source>
        <tissue evidence="6">Whole insect</tissue>
    </source>
</reference>
<protein>
    <submittedName>
        <fullName evidence="6">Uncharacterized protein LOC114347181</fullName>
    </submittedName>
</protein>
<evidence type="ECO:0000256" key="1">
    <source>
        <dbReference type="ARBA" id="ARBA00022723"/>
    </source>
</evidence>
<keyword evidence="2 4" id="KW-0863">Zinc-finger</keyword>
<evidence type="ECO:0000256" key="2">
    <source>
        <dbReference type="ARBA" id="ARBA00022771"/>
    </source>
</evidence>
<dbReference type="Gene3D" id="3.30.40.10">
    <property type="entry name" value="Zinc/RING finger domain, C3HC4 (zinc finger)"/>
    <property type="match status" value="1"/>
</dbReference>
<keyword evidence="3" id="KW-0862">Zinc</keyword>
<dbReference type="AlphaFoldDB" id="A0A6P7H7M8"/>
<proteinExistence type="predicted"/>
<dbReference type="InterPro" id="IPR019786">
    <property type="entry name" value="Zinc_finger_PHD-type_CS"/>
</dbReference>